<feature type="domain" description="HNH nuclease" evidence="5">
    <location>
        <begin position="21"/>
        <end position="77"/>
    </location>
</feature>
<evidence type="ECO:0000256" key="2">
    <source>
        <dbReference type="ARBA" id="ARBA00022801"/>
    </source>
</evidence>
<evidence type="ECO:0000256" key="3">
    <source>
        <dbReference type="ARBA" id="ARBA00038412"/>
    </source>
</evidence>
<name>A0A150K536_HEYCO</name>
<dbReference type="EMBL" id="LQYG01000024">
    <property type="protein sequence ID" value="KYC64697.1"/>
    <property type="molecule type" value="Genomic_DNA"/>
</dbReference>
<dbReference type="Pfam" id="PF01844">
    <property type="entry name" value="HNH"/>
    <property type="match status" value="1"/>
</dbReference>
<dbReference type="Proteomes" id="UP000075288">
    <property type="component" value="Unassembled WGS sequence"/>
</dbReference>
<evidence type="ECO:0000256" key="4">
    <source>
        <dbReference type="ARBA" id="ARBA00040194"/>
    </source>
</evidence>
<dbReference type="PATRIC" id="fig|1398.26.peg.1819"/>
<evidence type="ECO:0000313" key="7">
    <source>
        <dbReference type="Proteomes" id="UP000075288"/>
    </source>
</evidence>
<dbReference type="GO" id="GO:0016787">
    <property type="term" value="F:hydrolase activity"/>
    <property type="evidence" value="ECO:0007669"/>
    <property type="project" value="UniProtKB-KW"/>
</dbReference>
<dbReference type="PANTHER" id="PTHR41286">
    <property type="entry name" value="HNH NUCLEASE YAJD-RELATED"/>
    <property type="match status" value="1"/>
</dbReference>
<dbReference type="GO" id="GO:0004519">
    <property type="term" value="F:endonuclease activity"/>
    <property type="evidence" value="ECO:0007669"/>
    <property type="project" value="InterPro"/>
</dbReference>
<comment type="caution">
    <text evidence="6">The sequence shown here is derived from an EMBL/GenBank/DDBJ whole genome shotgun (WGS) entry which is preliminary data.</text>
</comment>
<keyword evidence="2" id="KW-0378">Hydrolase</keyword>
<gene>
    <name evidence="6" type="ORF">B4098_3390</name>
</gene>
<dbReference type="CDD" id="cd00085">
    <property type="entry name" value="HNHc"/>
    <property type="match status" value="1"/>
</dbReference>
<dbReference type="Gene3D" id="1.10.30.50">
    <property type="match status" value="1"/>
</dbReference>
<dbReference type="GO" id="GO:0005829">
    <property type="term" value="C:cytosol"/>
    <property type="evidence" value="ECO:0007669"/>
    <property type="project" value="TreeGrafter"/>
</dbReference>
<evidence type="ECO:0000259" key="5">
    <source>
        <dbReference type="SMART" id="SM00507"/>
    </source>
</evidence>
<organism evidence="6 7">
    <name type="scientific">Heyndrickxia coagulans</name>
    <name type="common">Weizmannia coagulans</name>
    <dbReference type="NCBI Taxonomy" id="1398"/>
    <lineage>
        <taxon>Bacteria</taxon>
        <taxon>Bacillati</taxon>
        <taxon>Bacillota</taxon>
        <taxon>Bacilli</taxon>
        <taxon>Bacillales</taxon>
        <taxon>Bacillaceae</taxon>
        <taxon>Heyndrickxia</taxon>
    </lineage>
</organism>
<dbReference type="SMART" id="SM00507">
    <property type="entry name" value="HNHc"/>
    <property type="match status" value="1"/>
</dbReference>
<evidence type="ECO:0000313" key="6">
    <source>
        <dbReference type="EMBL" id="KYC64697.1"/>
    </source>
</evidence>
<dbReference type="InterPro" id="IPR003615">
    <property type="entry name" value="HNH_nuc"/>
</dbReference>
<dbReference type="GO" id="GO:0008270">
    <property type="term" value="F:zinc ion binding"/>
    <property type="evidence" value="ECO:0007669"/>
    <property type="project" value="InterPro"/>
</dbReference>
<keyword evidence="1" id="KW-0540">Nuclease</keyword>
<comment type="similarity">
    <text evidence="3">Belongs to the HNH nuclease family.</text>
</comment>
<reference evidence="6 7" key="1">
    <citation type="submission" date="2016-01" db="EMBL/GenBank/DDBJ databases">
        <title>Genome Sequences of Twelve Sporeforming Bacillus Species Isolated from Foods.</title>
        <authorList>
            <person name="Berendsen E.M."/>
            <person name="Wells-Bennik M.H."/>
            <person name="Krawcyk A.O."/>
            <person name="De Jong A."/>
            <person name="Holsappel S."/>
            <person name="Eijlander R.T."/>
            <person name="Kuipers O.P."/>
        </authorList>
    </citation>
    <scope>NUCLEOTIDE SEQUENCE [LARGE SCALE GENOMIC DNA]</scope>
    <source>
        <strain evidence="6 7">B4098</strain>
    </source>
</reference>
<protein>
    <recommendedName>
        <fullName evidence="4">Putative HNH nuclease YajD</fullName>
    </recommendedName>
</protein>
<dbReference type="AlphaFoldDB" id="A0A150K536"/>
<evidence type="ECO:0000256" key="1">
    <source>
        <dbReference type="ARBA" id="ARBA00022722"/>
    </source>
</evidence>
<dbReference type="PANTHER" id="PTHR41286:SF1">
    <property type="entry name" value="HNH NUCLEASE YAJD-RELATED"/>
    <property type="match status" value="1"/>
</dbReference>
<accession>A0A150K536</accession>
<dbReference type="InterPro" id="IPR002711">
    <property type="entry name" value="HNH"/>
</dbReference>
<sequence length="107" mass="12304">MKGFETDEAAKQFYASAAWRRCRKAVLIRDHYLCQECLRRGIITQANIVHHIEALKDAPEKALDMDNLETICPACHNKEHPEKPGGEKKPKRRKDVVKFYANNEVIG</sequence>
<dbReference type="GO" id="GO:0003676">
    <property type="term" value="F:nucleic acid binding"/>
    <property type="evidence" value="ECO:0007669"/>
    <property type="project" value="InterPro"/>
</dbReference>
<proteinExistence type="inferred from homology"/>